<sequence>MATLADRLPLNVAGRFYVDSSCIDCDQCRTEAPDFFERDADTGTSFLKRQPDTADDVALVQQAAMNCATGSIGDDGA</sequence>
<dbReference type="PANTHER" id="PTHR42773:SF1">
    <property type="entry name" value="METALLO-BETA-LACTAMASE FAMILY PROTEIN"/>
    <property type="match status" value="1"/>
</dbReference>
<dbReference type="PANTHER" id="PTHR42773">
    <property type="entry name" value="METALLO-BETA-LACTAMASE-RELATED"/>
    <property type="match status" value="1"/>
</dbReference>
<dbReference type="Gene3D" id="3.30.70.20">
    <property type="match status" value="1"/>
</dbReference>
<dbReference type="Proteomes" id="UP000290218">
    <property type="component" value="Unassembled WGS sequence"/>
</dbReference>
<dbReference type="AlphaFoldDB" id="A0A4Q1C5Z5"/>
<name>A0A4Q1C5Z5_9BACT</name>
<evidence type="ECO:0000313" key="1">
    <source>
        <dbReference type="EMBL" id="RXK53894.1"/>
    </source>
</evidence>
<keyword evidence="2" id="KW-1185">Reference proteome</keyword>
<organism evidence="1 2">
    <name type="scientific">Oleiharenicola lentus</name>
    <dbReference type="NCBI Taxonomy" id="2508720"/>
    <lineage>
        <taxon>Bacteria</taxon>
        <taxon>Pseudomonadati</taxon>
        <taxon>Verrucomicrobiota</taxon>
        <taxon>Opitutia</taxon>
        <taxon>Opitutales</taxon>
        <taxon>Opitutaceae</taxon>
        <taxon>Oleiharenicola</taxon>
    </lineage>
</organism>
<comment type="caution">
    <text evidence="1">The sequence shown here is derived from an EMBL/GenBank/DDBJ whole genome shotgun (WGS) entry which is preliminary data.</text>
</comment>
<reference evidence="1 2" key="1">
    <citation type="submission" date="2019-01" db="EMBL/GenBank/DDBJ databases">
        <title>Lacunisphaera sp. strain TWA-58.</title>
        <authorList>
            <person name="Chen W.-M."/>
        </authorList>
    </citation>
    <scope>NUCLEOTIDE SEQUENCE [LARGE SCALE GENOMIC DNA]</scope>
    <source>
        <strain evidence="1 2">TWA-58</strain>
    </source>
</reference>
<accession>A0A4Q1C5Z5</accession>
<dbReference type="EMBL" id="SDHX01000002">
    <property type="protein sequence ID" value="RXK53894.1"/>
    <property type="molecule type" value="Genomic_DNA"/>
</dbReference>
<dbReference type="Pfam" id="PF13370">
    <property type="entry name" value="Fer4_13"/>
    <property type="match status" value="1"/>
</dbReference>
<dbReference type="OrthoDB" id="9803319at2"/>
<gene>
    <name evidence="1" type="ORF">ESB00_16705</name>
</gene>
<protein>
    <submittedName>
        <fullName evidence="1">Ferredoxin</fullName>
    </submittedName>
</protein>
<dbReference type="SUPFAM" id="SSF54862">
    <property type="entry name" value="4Fe-4S ferredoxins"/>
    <property type="match status" value="1"/>
</dbReference>
<evidence type="ECO:0000313" key="2">
    <source>
        <dbReference type="Proteomes" id="UP000290218"/>
    </source>
</evidence>
<proteinExistence type="predicted"/>